<evidence type="ECO:0000313" key="2">
    <source>
        <dbReference type="EMBL" id="VFJ96665.1"/>
    </source>
</evidence>
<feature type="compositionally biased region" description="Polar residues" evidence="1">
    <location>
        <begin position="31"/>
        <end position="47"/>
    </location>
</feature>
<protein>
    <submittedName>
        <fullName evidence="2">Uncharacterized protein</fullName>
    </submittedName>
</protein>
<proteinExistence type="predicted"/>
<evidence type="ECO:0000256" key="1">
    <source>
        <dbReference type="SAM" id="MobiDB-lite"/>
    </source>
</evidence>
<reference evidence="2" key="1">
    <citation type="submission" date="2019-02" db="EMBL/GenBank/DDBJ databases">
        <authorList>
            <person name="Gruber-Vodicka R. H."/>
            <person name="Seah K. B. B."/>
        </authorList>
    </citation>
    <scope>NUCLEOTIDE SEQUENCE</scope>
    <source>
        <strain evidence="2">BECK_M7</strain>
    </source>
</reference>
<organism evidence="2">
    <name type="scientific">Candidatus Kentrum sp. LFY</name>
    <dbReference type="NCBI Taxonomy" id="2126342"/>
    <lineage>
        <taxon>Bacteria</taxon>
        <taxon>Pseudomonadati</taxon>
        <taxon>Pseudomonadota</taxon>
        <taxon>Gammaproteobacteria</taxon>
        <taxon>Candidatus Kentrum</taxon>
    </lineage>
</organism>
<feature type="region of interest" description="Disordered" evidence="1">
    <location>
        <begin position="31"/>
        <end position="54"/>
    </location>
</feature>
<sequence>MRPPGGCFLLRKQGLPESRCRCARDDSSISRSAFPNQSNFTKRQSAGSPAGAQEAFPEAGASTIHAPKLGAWEHANYVASRRGFTRCFLGNSSSTIDTTTRMFRDGFPPPPRQRRNRRVSFRRNRRHFNDSPVISTEGRNLFVLMELRTHKISPFGRDDKRVVEMTVRWNFGCGSAAPGTFMANGSRRVSSTPTVEWGMEDWALPRAAHFDDDKIHCFGVTG</sequence>
<gene>
    <name evidence="2" type="ORF">BECKLFY1418B_GA0070995_10888</name>
</gene>
<name>A0A450UVW1_9GAMM</name>
<dbReference type="AlphaFoldDB" id="A0A450UVW1"/>
<dbReference type="EMBL" id="CAADFF010000088">
    <property type="protein sequence ID" value="VFJ96665.1"/>
    <property type="molecule type" value="Genomic_DNA"/>
</dbReference>
<accession>A0A450UVW1</accession>